<dbReference type="Pfam" id="PF07744">
    <property type="entry name" value="SPOC"/>
    <property type="match status" value="1"/>
</dbReference>
<name>A0A9W5TBR6_BABOV</name>
<dbReference type="SUPFAM" id="SSF54928">
    <property type="entry name" value="RNA-binding domain, RBD"/>
    <property type="match status" value="1"/>
</dbReference>
<feature type="compositionally biased region" description="Basic and acidic residues" evidence="2">
    <location>
        <begin position="582"/>
        <end position="592"/>
    </location>
</feature>
<dbReference type="EMBL" id="BLIY01000020">
    <property type="protein sequence ID" value="GFE55339.1"/>
    <property type="molecule type" value="Genomic_DNA"/>
</dbReference>
<feature type="compositionally biased region" description="Polar residues" evidence="2">
    <location>
        <begin position="62"/>
        <end position="77"/>
    </location>
</feature>
<feature type="compositionally biased region" description="Polar residues" evidence="2">
    <location>
        <begin position="525"/>
        <end position="534"/>
    </location>
</feature>
<evidence type="ECO:0000259" key="3">
    <source>
        <dbReference type="PROSITE" id="PS50102"/>
    </source>
</evidence>
<dbReference type="InterPro" id="IPR035979">
    <property type="entry name" value="RBD_domain_sf"/>
</dbReference>
<dbReference type="SMART" id="SM00360">
    <property type="entry name" value="RRM"/>
    <property type="match status" value="1"/>
</dbReference>
<evidence type="ECO:0000256" key="1">
    <source>
        <dbReference type="PROSITE-ProRule" id="PRU00176"/>
    </source>
</evidence>
<dbReference type="Proteomes" id="UP001057455">
    <property type="component" value="Unassembled WGS sequence"/>
</dbReference>
<dbReference type="PROSITE" id="PS50102">
    <property type="entry name" value="RRM"/>
    <property type="match status" value="1"/>
</dbReference>
<proteinExistence type="predicted"/>
<feature type="compositionally biased region" description="Polar residues" evidence="2">
    <location>
        <begin position="1"/>
        <end position="10"/>
    </location>
</feature>
<keyword evidence="5" id="KW-1185">Reference proteome</keyword>
<dbReference type="Gene3D" id="3.30.70.330">
    <property type="match status" value="1"/>
</dbReference>
<gene>
    <name evidence="4" type="ORF">BaOVIS_027430</name>
</gene>
<dbReference type="CDD" id="cd21546">
    <property type="entry name" value="SPOC_FPA-like"/>
    <property type="match status" value="1"/>
</dbReference>
<accession>A0A9W5TBR6</accession>
<feature type="compositionally biased region" description="Low complexity" evidence="2">
    <location>
        <begin position="514"/>
        <end position="524"/>
    </location>
</feature>
<dbReference type="InterPro" id="IPR012677">
    <property type="entry name" value="Nucleotide-bd_a/b_plait_sf"/>
</dbReference>
<dbReference type="InterPro" id="IPR012921">
    <property type="entry name" value="SPOC_C"/>
</dbReference>
<sequence length="825" mass="92217">MEPTSDQNETVDLDVTPSTVDDKQVSQSFGTESHQAEDGGTNPDNTASTQVVTEDGPADPPTGNNSDQPETETSTPQKPVVSNADITKLNELVELFVCFAAKISESRADDEDDEEGAVEEDEVPFERIADRVTHSNIVHLLNLPPEMEMDALASAIGGITDLVLHCFPFRATELKMIFVTPALASEARRLLDSRRLHNRTIQAVLSNAEDFNPPQQPIPAPLVPIPPLPLVKLPQSLRGPPPLPPAFPLPPLPPGVTPPLPLLPPGRLPDANDRMLGPGPHLGGLPMDHPKMLFGRNVFKRKGKTLYDMLSSITRVCNWSPEQTLEEQQSNYDILNTEHGITNRYLLLGGLPDTVTENLNTAKDWLMKHTQKKVDIEICRLEKYAAELKLSNDLFLHLTFQRRTDCIELYNMLIILPNITCRYSAPRKAYDTLWIGNIADALSYCRDEFDMKDLFSRIGDMRSYRYVPDKACFFVTYGTVEDAISARNELVGISFSGTKSMGLNVDFTLDVPPRFVPRSRPSQPEIRNSPNGDFSQKLGERLLSALQKRSDGDMVIRQLLDGHDSDAVNLLKKGQPRHYQPRGHDSRHDMPRHPRGPPVGPSGQNNWNKSRKRPYPPPDHPQDHYKHRRAAPQRGDFSPNEFGHSVPHRSDSSPSGYGPPGQRDPGYRFRPQSPRSPKQRPTEEKLPAETQGDPGASRSKPRMLLCNLLKRGKPICKVSAVFVRGDMSHRLPQTLDVNQRANPERLGNYLQKTPELSMWQLGADSSEDSMKYDSLCDYLISKNRVALVQEGPYEIYIVPPSENSPLSPNLPDTQFMYAFVLPKGS</sequence>
<dbReference type="AlphaFoldDB" id="A0A9W5TBR6"/>
<dbReference type="OrthoDB" id="2017782at2759"/>
<comment type="caution">
    <text evidence="4">The sequence shown here is derived from an EMBL/GenBank/DDBJ whole genome shotgun (WGS) entry which is preliminary data.</text>
</comment>
<keyword evidence="1" id="KW-0694">RNA-binding</keyword>
<feature type="region of interest" description="Disordered" evidence="2">
    <location>
        <begin position="514"/>
        <end position="536"/>
    </location>
</feature>
<evidence type="ECO:0000313" key="4">
    <source>
        <dbReference type="EMBL" id="GFE55339.1"/>
    </source>
</evidence>
<organism evidence="4 5">
    <name type="scientific">Babesia ovis</name>
    <dbReference type="NCBI Taxonomy" id="5869"/>
    <lineage>
        <taxon>Eukaryota</taxon>
        <taxon>Sar</taxon>
        <taxon>Alveolata</taxon>
        <taxon>Apicomplexa</taxon>
        <taxon>Aconoidasida</taxon>
        <taxon>Piroplasmida</taxon>
        <taxon>Babesiidae</taxon>
        <taxon>Babesia</taxon>
    </lineage>
</organism>
<dbReference type="GO" id="GO:0003723">
    <property type="term" value="F:RNA binding"/>
    <property type="evidence" value="ECO:0007669"/>
    <property type="project" value="UniProtKB-UniRule"/>
</dbReference>
<protein>
    <submittedName>
        <fullName evidence="4">RNA recognition motif domain containing protein, putative</fullName>
    </submittedName>
</protein>
<reference evidence="4" key="1">
    <citation type="submission" date="2019-12" db="EMBL/GenBank/DDBJ databases">
        <title>Genome sequence of Babesia ovis.</title>
        <authorList>
            <person name="Yamagishi J."/>
            <person name="Sevinc F."/>
            <person name="Xuan X."/>
        </authorList>
    </citation>
    <scope>NUCLEOTIDE SEQUENCE</scope>
    <source>
        <strain evidence="4">Selcuk</strain>
    </source>
</reference>
<feature type="compositionally biased region" description="Polar residues" evidence="2">
    <location>
        <begin position="42"/>
        <end position="52"/>
    </location>
</feature>
<dbReference type="InterPro" id="IPR000504">
    <property type="entry name" value="RRM_dom"/>
</dbReference>
<feature type="region of interest" description="Disordered" evidence="2">
    <location>
        <begin position="1"/>
        <end position="82"/>
    </location>
</feature>
<evidence type="ECO:0000313" key="5">
    <source>
        <dbReference type="Proteomes" id="UP001057455"/>
    </source>
</evidence>
<dbReference type="Pfam" id="PF00076">
    <property type="entry name" value="RRM_1"/>
    <property type="match status" value="1"/>
</dbReference>
<feature type="region of interest" description="Disordered" evidence="2">
    <location>
        <begin position="571"/>
        <end position="700"/>
    </location>
</feature>
<feature type="domain" description="RRM" evidence="3">
    <location>
        <begin position="431"/>
        <end position="510"/>
    </location>
</feature>
<evidence type="ECO:0000256" key="2">
    <source>
        <dbReference type="SAM" id="MobiDB-lite"/>
    </source>
</evidence>